<proteinExistence type="inferred from homology"/>
<dbReference type="Pfam" id="PF10494">
    <property type="entry name" value="Stk19"/>
    <property type="match status" value="1"/>
</dbReference>
<feature type="region of interest" description="Disordered" evidence="2">
    <location>
        <begin position="1"/>
        <end position="79"/>
    </location>
</feature>
<dbReference type="Proteomes" id="UP000694382">
    <property type="component" value="Unassembled WGS sequence"/>
</dbReference>
<dbReference type="AlphaFoldDB" id="A0A8U8BU19"/>
<dbReference type="PANTHER" id="PTHR15243:SF0">
    <property type="entry name" value="SERINE_THREONINE-PROTEIN KINASE 19"/>
    <property type="match status" value="1"/>
</dbReference>
<dbReference type="GO" id="GO:0046579">
    <property type="term" value="P:positive regulation of Ras protein signal transduction"/>
    <property type="evidence" value="ECO:0007669"/>
    <property type="project" value="TreeGrafter"/>
</dbReference>
<dbReference type="Ensembl" id="ENSCPVT00000028170.1">
    <property type="protein sequence ID" value="ENSCPVP00000025479.1"/>
    <property type="gene ID" value="ENSCPVG00000016736.1"/>
</dbReference>
<dbReference type="PANTHER" id="PTHR15243">
    <property type="entry name" value="SERINE/THREONINE-PROTEIN KINASE 19"/>
    <property type="match status" value="1"/>
</dbReference>
<sequence>MVPPARIITLRRPLTSPPSAASRRGDAIAPPMSRRRRFGDPGAALAAKRRRPELPGEPPRPDGTGSTGSTGGGGRGALGGVPGVPVRVWGSRCPFGVPSVDFGGPGAVLVWIFPGSHVPARAVEAALAAVAPLFPRRLFGDALPPLVLRHQLYSVTGDRTAVDRELNRLRDEGRVRLLHLGLGPDVLGVVSLELYREKAPGGFGVPVGVPVGPCGGPCGSLGVPGGPWGSLIPPFPLPRHLVAVGLLTVRDAGSWWLAGAGAGSRPALLRGRRALLALVRRWRHRPVRLGLQGLGPRGRPPLPAARPAGGGAAAAWWEARDPVTLSDPE</sequence>
<evidence type="ECO:0000256" key="2">
    <source>
        <dbReference type="SAM" id="MobiDB-lite"/>
    </source>
</evidence>
<keyword evidence="4" id="KW-1185">Reference proteome</keyword>
<evidence type="ECO:0000313" key="4">
    <source>
        <dbReference type="Proteomes" id="UP000694382"/>
    </source>
</evidence>
<comment type="similarity">
    <text evidence="1">Belongs to the STK19 family.</text>
</comment>
<evidence type="ECO:0000313" key="3">
    <source>
        <dbReference type="Ensembl" id="ENSCPVP00000025479.1"/>
    </source>
</evidence>
<reference evidence="3" key="2">
    <citation type="submission" date="2025-09" db="UniProtKB">
        <authorList>
            <consortium name="Ensembl"/>
        </authorList>
    </citation>
    <scope>IDENTIFICATION</scope>
</reference>
<protein>
    <submittedName>
        <fullName evidence="3">Uncharacterized protein</fullName>
    </submittedName>
</protein>
<dbReference type="InterPro" id="IPR018865">
    <property type="entry name" value="STK19-like"/>
</dbReference>
<evidence type="ECO:0000256" key="1">
    <source>
        <dbReference type="ARBA" id="ARBA00093458"/>
    </source>
</evidence>
<reference evidence="3" key="1">
    <citation type="submission" date="2025-08" db="UniProtKB">
        <authorList>
            <consortium name="Ensembl"/>
        </authorList>
    </citation>
    <scope>IDENTIFICATION</scope>
</reference>
<accession>A0A8U8BU19</accession>
<organism evidence="3 4">
    <name type="scientific">Geospiza parvula</name>
    <name type="common">Small tree-finch</name>
    <name type="synonym">Camarhynchus parvulus</name>
    <dbReference type="NCBI Taxonomy" id="87175"/>
    <lineage>
        <taxon>Eukaryota</taxon>
        <taxon>Metazoa</taxon>
        <taxon>Chordata</taxon>
        <taxon>Craniata</taxon>
        <taxon>Vertebrata</taxon>
        <taxon>Euteleostomi</taxon>
        <taxon>Archelosauria</taxon>
        <taxon>Archosauria</taxon>
        <taxon>Dinosauria</taxon>
        <taxon>Saurischia</taxon>
        <taxon>Theropoda</taxon>
        <taxon>Coelurosauria</taxon>
        <taxon>Aves</taxon>
        <taxon>Neognathae</taxon>
        <taxon>Neoaves</taxon>
        <taxon>Telluraves</taxon>
        <taxon>Australaves</taxon>
        <taxon>Passeriformes</taxon>
        <taxon>Thraupidae</taxon>
        <taxon>Camarhynchus</taxon>
    </lineage>
</organism>
<name>A0A8U8BU19_GEOPR</name>
<feature type="compositionally biased region" description="Gly residues" evidence="2">
    <location>
        <begin position="65"/>
        <end position="79"/>
    </location>
</feature>